<reference evidence="1" key="1">
    <citation type="journal article" date="2020" name="Stud. Mycol.">
        <title>101 Dothideomycetes genomes: a test case for predicting lifestyles and emergence of pathogens.</title>
        <authorList>
            <person name="Haridas S."/>
            <person name="Albert R."/>
            <person name="Binder M."/>
            <person name="Bloem J."/>
            <person name="Labutti K."/>
            <person name="Salamov A."/>
            <person name="Andreopoulos B."/>
            <person name="Baker S."/>
            <person name="Barry K."/>
            <person name="Bills G."/>
            <person name="Bluhm B."/>
            <person name="Cannon C."/>
            <person name="Castanera R."/>
            <person name="Culley D."/>
            <person name="Daum C."/>
            <person name="Ezra D."/>
            <person name="Gonzalez J."/>
            <person name="Henrissat B."/>
            <person name="Kuo A."/>
            <person name="Liang C."/>
            <person name="Lipzen A."/>
            <person name="Lutzoni F."/>
            <person name="Magnuson J."/>
            <person name="Mondo S."/>
            <person name="Nolan M."/>
            <person name="Ohm R."/>
            <person name="Pangilinan J."/>
            <person name="Park H.-J."/>
            <person name="Ramirez L."/>
            <person name="Alfaro M."/>
            <person name="Sun H."/>
            <person name="Tritt A."/>
            <person name="Yoshinaga Y."/>
            <person name="Zwiers L.-H."/>
            <person name="Turgeon B."/>
            <person name="Goodwin S."/>
            <person name="Spatafora J."/>
            <person name="Crous P."/>
            <person name="Grigoriev I."/>
        </authorList>
    </citation>
    <scope>NUCLEOTIDE SEQUENCE</scope>
    <source>
        <strain evidence="1">CBS 627.86</strain>
    </source>
</reference>
<protein>
    <submittedName>
        <fullName evidence="1">Uncharacterized protein</fullName>
    </submittedName>
</protein>
<evidence type="ECO:0000313" key="1">
    <source>
        <dbReference type="EMBL" id="KAF2110276.1"/>
    </source>
</evidence>
<name>A0A6A5YTB0_9PLEO</name>
<sequence>MALILYADRSNSSQHLNKQRPSPRCKTDIQFTTPSTQALPSPHLQSQLPTASLQGNLHSATKSFQLAVSVRRARQNVPQQLLNGHYLHGQRSCPSSPRVLHPRVAAGRVGAYACDGPCGLAQDALALRTRENAIHHRTDASRRTAEAIRFGLRASGSRRLKASLAISISTNLPLQKESIPLRRPNTAQAKPRSESAHARINCIRFIIVIRYLSIPLHAVQQAPLQWRHIVHWAQTSLLICMATYPRHRQTQSQSCRKVRAYACCTRRVDSDRDQLR</sequence>
<organism evidence="1 2">
    <name type="scientific">Lophiotrema nucula</name>
    <dbReference type="NCBI Taxonomy" id="690887"/>
    <lineage>
        <taxon>Eukaryota</taxon>
        <taxon>Fungi</taxon>
        <taxon>Dikarya</taxon>
        <taxon>Ascomycota</taxon>
        <taxon>Pezizomycotina</taxon>
        <taxon>Dothideomycetes</taxon>
        <taxon>Pleosporomycetidae</taxon>
        <taxon>Pleosporales</taxon>
        <taxon>Lophiotremataceae</taxon>
        <taxon>Lophiotrema</taxon>
    </lineage>
</organism>
<evidence type="ECO:0000313" key="2">
    <source>
        <dbReference type="Proteomes" id="UP000799770"/>
    </source>
</evidence>
<proteinExistence type="predicted"/>
<dbReference type="EMBL" id="ML977338">
    <property type="protein sequence ID" value="KAF2110276.1"/>
    <property type="molecule type" value="Genomic_DNA"/>
</dbReference>
<gene>
    <name evidence="1" type="ORF">BDV96DRAFT_199840</name>
</gene>
<keyword evidence="2" id="KW-1185">Reference proteome</keyword>
<dbReference type="Proteomes" id="UP000799770">
    <property type="component" value="Unassembled WGS sequence"/>
</dbReference>
<accession>A0A6A5YTB0</accession>
<dbReference type="AlphaFoldDB" id="A0A6A5YTB0"/>